<dbReference type="Pfam" id="PF00106">
    <property type="entry name" value="adh_short"/>
    <property type="match status" value="1"/>
</dbReference>
<organism evidence="3 4">
    <name type="scientific">Tegillarca granosa</name>
    <name type="common">Malaysian cockle</name>
    <name type="synonym">Anadara granosa</name>
    <dbReference type="NCBI Taxonomy" id="220873"/>
    <lineage>
        <taxon>Eukaryota</taxon>
        <taxon>Metazoa</taxon>
        <taxon>Spiralia</taxon>
        <taxon>Lophotrochozoa</taxon>
        <taxon>Mollusca</taxon>
        <taxon>Bivalvia</taxon>
        <taxon>Autobranchia</taxon>
        <taxon>Pteriomorphia</taxon>
        <taxon>Arcoida</taxon>
        <taxon>Arcoidea</taxon>
        <taxon>Arcidae</taxon>
        <taxon>Tegillarca</taxon>
    </lineage>
</organism>
<dbReference type="Gene3D" id="3.40.50.720">
    <property type="entry name" value="NAD(P)-binding Rossmann-like Domain"/>
    <property type="match status" value="2"/>
</dbReference>
<comment type="caution">
    <text evidence="3">The sequence shown here is derived from an EMBL/GenBank/DDBJ whole genome shotgun (WGS) entry which is preliminary data.</text>
</comment>
<reference evidence="3 4" key="1">
    <citation type="submission" date="2022-12" db="EMBL/GenBank/DDBJ databases">
        <title>Chromosome-level genome of Tegillarca granosa.</title>
        <authorList>
            <person name="Kim J."/>
        </authorList>
    </citation>
    <scope>NUCLEOTIDE SEQUENCE [LARGE SCALE GENOMIC DNA]</scope>
    <source>
        <strain evidence="3">Teg-2019</strain>
        <tissue evidence="3">Adductor muscle</tissue>
    </source>
</reference>
<keyword evidence="2" id="KW-0472">Membrane</keyword>
<evidence type="ECO:0000313" key="3">
    <source>
        <dbReference type="EMBL" id="KAJ8312949.1"/>
    </source>
</evidence>
<accession>A0ABQ9F6E2</accession>
<dbReference type="SUPFAM" id="SSF51735">
    <property type="entry name" value="NAD(P)-binding Rossmann-fold domains"/>
    <property type="match status" value="1"/>
</dbReference>
<keyword evidence="2" id="KW-1133">Transmembrane helix</keyword>
<gene>
    <name evidence="3" type="ORF">KUTeg_010322</name>
</gene>
<evidence type="ECO:0000313" key="4">
    <source>
        <dbReference type="Proteomes" id="UP001217089"/>
    </source>
</evidence>
<keyword evidence="1" id="KW-0560">Oxidoreductase</keyword>
<proteinExistence type="predicted"/>
<feature type="transmembrane region" description="Helical" evidence="2">
    <location>
        <begin position="153"/>
        <end position="173"/>
    </location>
</feature>
<dbReference type="EMBL" id="JARBDR010000440">
    <property type="protein sequence ID" value="KAJ8312949.1"/>
    <property type="molecule type" value="Genomic_DNA"/>
</dbReference>
<dbReference type="PANTHER" id="PTHR43157:SF31">
    <property type="entry name" value="PHOSPHATIDYLINOSITOL-GLYCAN BIOSYNTHESIS CLASS F PROTEIN"/>
    <property type="match status" value="1"/>
</dbReference>
<sequence>MWIFVERHGGNTGIGKETALELAKRGARIIIGCRNEQKAEAAVQDIRSIGDQAYAVSGRVTKQNFDLVFGTNHLGHFMLTELLLDLLKISAPSRIINVSSFMHRFHFHPFRFDSTPNGYGKKYPFLSGYRISKLANVMHARELGKILEGKIQILIELILFLFKIFLSVISICWH</sequence>
<name>A0ABQ9F6E2_TEGGR</name>
<dbReference type="InterPro" id="IPR036291">
    <property type="entry name" value="NAD(P)-bd_dom_sf"/>
</dbReference>
<dbReference type="InterPro" id="IPR002347">
    <property type="entry name" value="SDR_fam"/>
</dbReference>
<dbReference type="PANTHER" id="PTHR43157">
    <property type="entry name" value="PHOSPHATIDYLINOSITOL-GLYCAN BIOSYNTHESIS CLASS F PROTEIN-RELATED"/>
    <property type="match status" value="1"/>
</dbReference>
<keyword evidence="2" id="KW-0812">Transmembrane</keyword>
<evidence type="ECO:0000256" key="1">
    <source>
        <dbReference type="ARBA" id="ARBA00023002"/>
    </source>
</evidence>
<evidence type="ECO:0000256" key="2">
    <source>
        <dbReference type="SAM" id="Phobius"/>
    </source>
</evidence>
<keyword evidence="4" id="KW-1185">Reference proteome</keyword>
<protein>
    <submittedName>
        <fullName evidence="3">Uncharacterized protein</fullName>
    </submittedName>
</protein>
<dbReference type="Proteomes" id="UP001217089">
    <property type="component" value="Unassembled WGS sequence"/>
</dbReference>